<evidence type="ECO:0000313" key="3">
    <source>
        <dbReference type="Proteomes" id="UP001185755"/>
    </source>
</evidence>
<dbReference type="EMBL" id="JAWLJX010000009">
    <property type="protein sequence ID" value="MDV6264015.1"/>
    <property type="molecule type" value="Genomic_DNA"/>
</dbReference>
<dbReference type="PANTHER" id="PTHR46889">
    <property type="entry name" value="TRANSPOSASE INSF FOR INSERTION SEQUENCE IS3B-RELATED"/>
    <property type="match status" value="1"/>
</dbReference>
<proteinExistence type="predicted"/>
<evidence type="ECO:0000259" key="1">
    <source>
        <dbReference type="Pfam" id="PF00665"/>
    </source>
</evidence>
<protein>
    <submittedName>
        <fullName evidence="2">DDE-type integrase/transposase/recombinase</fullName>
    </submittedName>
</protein>
<name>A0ABU4BIL1_9NOCA</name>
<keyword evidence="3" id="KW-1185">Reference proteome</keyword>
<feature type="domain" description="Integrase catalytic" evidence="1">
    <location>
        <begin position="1"/>
        <end position="69"/>
    </location>
</feature>
<reference evidence="2 3" key="1">
    <citation type="submission" date="2023-10" db="EMBL/GenBank/DDBJ databases">
        <title>Development of a sustainable strategy for remediation of hydrocarbon-contaminated territories based on the waste exchange concept.</title>
        <authorList>
            <person name="Krivoruchko A."/>
        </authorList>
    </citation>
    <scope>NUCLEOTIDE SEQUENCE [LARGE SCALE GENOMIC DNA]</scope>
    <source>
        <strain evidence="2 3">IEGM 1323</strain>
    </source>
</reference>
<gene>
    <name evidence="2" type="ORF">R3P96_21990</name>
</gene>
<organism evidence="2 3">
    <name type="scientific">Rhodococcoides yunnanense</name>
    <dbReference type="NCBI Taxonomy" id="278209"/>
    <lineage>
        <taxon>Bacteria</taxon>
        <taxon>Bacillati</taxon>
        <taxon>Actinomycetota</taxon>
        <taxon>Actinomycetes</taxon>
        <taxon>Mycobacteriales</taxon>
        <taxon>Nocardiaceae</taxon>
        <taxon>Rhodococcoides</taxon>
    </lineage>
</organism>
<accession>A0ABU4BIL1</accession>
<dbReference type="Proteomes" id="UP001185755">
    <property type="component" value="Unassembled WGS sequence"/>
</dbReference>
<dbReference type="InterPro" id="IPR050900">
    <property type="entry name" value="Transposase_IS3/IS150/IS904"/>
</dbReference>
<dbReference type="RefSeq" id="WP_317566127.1">
    <property type="nucleotide sequence ID" value="NZ_JAWLJX010000009.1"/>
</dbReference>
<dbReference type="Gene3D" id="3.30.420.10">
    <property type="entry name" value="Ribonuclease H-like superfamily/Ribonuclease H"/>
    <property type="match status" value="1"/>
</dbReference>
<dbReference type="Pfam" id="PF00665">
    <property type="entry name" value="rve"/>
    <property type="match status" value="1"/>
</dbReference>
<dbReference type="InterPro" id="IPR036397">
    <property type="entry name" value="RNaseH_sf"/>
</dbReference>
<comment type="caution">
    <text evidence="2">The sequence shown here is derived from an EMBL/GenBank/DDBJ whole genome shotgun (WGS) entry which is preliminary data.</text>
</comment>
<sequence>MWTSDITYLTCGEGDMYLCAIKDEHSKKVLGWGVADHMRTALVLDALDMGVAGRGGDVAGTIMHSDRGS</sequence>
<dbReference type="PANTHER" id="PTHR46889:SF5">
    <property type="entry name" value="INTEGRASE PROTEIN"/>
    <property type="match status" value="1"/>
</dbReference>
<evidence type="ECO:0000313" key="2">
    <source>
        <dbReference type="EMBL" id="MDV6264015.1"/>
    </source>
</evidence>
<dbReference type="SUPFAM" id="SSF53098">
    <property type="entry name" value="Ribonuclease H-like"/>
    <property type="match status" value="1"/>
</dbReference>
<dbReference type="InterPro" id="IPR012337">
    <property type="entry name" value="RNaseH-like_sf"/>
</dbReference>
<dbReference type="InterPro" id="IPR001584">
    <property type="entry name" value="Integrase_cat-core"/>
</dbReference>